<dbReference type="Proteomes" id="UP000286680">
    <property type="component" value="Unassembled WGS sequence"/>
</dbReference>
<dbReference type="InterPro" id="IPR040536">
    <property type="entry name" value="ASPCH"/>
</dbReference>
<dbReference type="AlphaFoldDB" id="A0AA94EHG0"/>
<protein>
    <recommendedName>
        <fullName evidence="2">ASP external chaperone domain-containing protein</fullName>
    </recommendedName>
</protein>
<feature type="signal peptide" evidence="1">
    <location>
        <begin position="1"/>
        <end position="21"/>
    </location>
</feature>
<evidence type="ECO:0000256" key="1">
    <source>
        <dbReference type="SAM" id="SignalP"/>
    </source>
</evidence>
<dbReference type="EMBL" id="PIPS01000001">
    <property type="protein sequence ID" value="RUO45134.1"/>
    <property type="molecule type" value="Genomic_DNA"/>
</dbReference>
<accession>A0AA94EHG0</accession>
<sequence length="162" mass="17616">MKLVTLFALAASGLIAASASAQQLPTPKVGETIDNPQFIGGDRDYKGYQFTKLPEPRAGVDFSERSGEQLLAGTEMVNTLSGKEAYVSGIVSVLMDGTDIDALAQQFGLTVERLYGRLNLALLRAPEGTEMLQLRRDMMAFTGVNNVDIEIVEDIREPHVIK</sequence>
<gene>
    <name evidence="3" type="ORF">CWE23_03700</name>
</gene>
<proteinExistence type="predicted"/>
<keyword evidence="4" id="KW-1185">Reference proteome</keyword>
<organism evidence="3 4">
    <name type="scientific">Idiomarina aquatica</name>
    <dbReference type="NCBI Taxonomy" id="1327752"/>
    <lineage>
        <taxon>Bacteria</taxon>
        <taxon>Pseudomonadati</taxon>
        <taxon>Pseudomonadota</taxon>
        <taxon>Gammaproteobacteria</taxon>
        <taxon>Alteromonadales</taxon>
        <taxon>Idiomarinaceae</taxon>
        <taxon>Idiomarina</taxon>
    </lineage>
</organism>
<reference evidence="4" key="1">
    <citation type="journal article" date="2018" name="Front. Microbiol.">
        <title>Genome-Based Analysis Reveals the Taxonomy and Diversity of the Family Idiomarinaceae.</title>
        <authorList>
            <person name="Liu Y."/>
            <person name="Lai Q."/>
            <person name="Shao Z."/>
        </authorList>
    </citation>
    <scope>NUCLEOTIDE SEQUENCE [LARGE SCALE GENOMIC DNA]</scope>
    <source>
        <strain evidence="4">SN-14</strain>
    </source>
</reference>
<comment type="caution">
    <text evidence="3">The sequence shown here is derived from an EMBL/GenBank/DDBJ whole genome shotgun (WGS) entry which is preliminary data.</text>
</comment>
<evidence type="ECO:0000313" key="4">
    <source>
        <dbReference type="Proteomes" id="UP000286680"/>
    </source>
</evidence>
<feature type="chain" id="PRO_5041710649" description="ASP external chaperone domain-containing protein" evidence="1">
    <location>
        <begin position="22"/>
        <end position="162"/>
    </location>
</feature>
<evidence type="ECO:0000259" key="2">
    <source>
        <dbReference type="Pfam" id="PF18492"/>
    </source>
</evidence>
<keyword evidence="1" id="KW-0732">Signal</keyword>
<evidence type="ECO:0000313" key="3">
    <source>
        <dbReference type="EMBL" id="RUO45134.1"/>
    </source>
</evidence>
<name>A0AA94EHG0_9GAMM</name>
<feature type="domain" description="ASP external chaperone" evidence="2">
    <location>
        <begin position="47"/>
        <end position="158"/>
    </location>
</feature>
<dbReference type="Pfam" id="PF18492">
    <property type="entry name" value="ORF_2_N"/>
    <property type="match status" value="1"/>
</dbReference>
<dbReference type="RefSeq" id="WP_105305768.1">
    <property type="nucleotide sequence ID" value="NZ_PIPS01000001.1"/>
</dbReference>